<feature type="transmembrane region" description="Helical" evidence="8">
    <location>
        <begin position="191"/>
        <end position="210"/>
    </location>
</feature>
<feature type="transmembrane region" description="Helical" evidence="8">
    <location>
        <begin position="297"/>
        <end position="316"/>
    </location>
</feature>
<evidence type="ECO:0000313" key="10">
    <source>
        <dbReference type="EMBL" id="MFC4361294.1"/>
    </source>
</evidence>
<proteinExistence type="predicted"/>
<dbReference type="PANTHER" id="PTHR33908">
    <property type="entry name" value="MANNOSYLTRANSFERASE YKCB-RELATED"/>
    <property type="match status" value="1"/>
</dbReference>
<keyword evidence="4" id="KW-0808">Transferase</keyword>
<keyword evidence="5 8" id="KW-0812">Transmembrane</keyword>
<feature type="transmembrane region" description="Helical" evidence="8">
    <location>
        <begin position="72"/>
        <end position="93"/>
    </location>
</feature>
<dbReference type="PANTHER" id="PTHR33908:SF11">
    <property type="entry name" value="MEMBRANE PROTEIN"/>
    <property type="match status" value="1"/>
</dbReference>
<dbReference type="EMBL" id="JBHSCX010000003">
    <property type="protein sequence ID" value="MFC4361294.1"/>
    <property type="molecule type" value="Genomic_DNA"/>
</dbReference>
<evidence type="ECO:0000256" key="4">
    <source>
        <dbReference type="ARBA" id="ARBA00022679"/>
    </source>
</evidence>
<feature type="domain" description="Glycosyltransferase RgtA/B/C/D-like" evidence="9">
    <location>
        <begin position="48"/>
        <end position="208"/>
    </location>
</feature>
<evidence type="ECO:0000256" key="3">
    <source>
        <dbReference type="ARBA" id="ARBA00022676"/>
    </source>
</evidence>
<sequence length="483" mass="54151">MPTITKKTHQILLGFSLLHLLMAATLPLMFFEAHYALYGYYLQLSYVDHPPLMGWLQGVVQIFSSSELSLRLVPILLTLATQYTLVAIALRLYPKSTHIDVALAWLLQLLPISYIVFMAAPDLPLALFSCLAFLFLLKIIERDSWAAWLGLGVYLGAAGLSKYTAITLVISLPIALWLGGRGGRWLLSPKLWVAGAIAMLLVSPVLVWNLDNNWLSFRFQTAYQGGDGSWSTMALASALAAQLATYSPFFLLLFIGARQLDAHQKKSLGLALAWALPTFLLFFLQAGSGRSSPHWTYASWLALTPALAFCVLQLWPMTKKLRLAIYAWASLLAVTALLVIALPWVSLDDYKHPLKRQIGWDKAAKHGLTLQQAWVTELQSKGENTHLPTLMVYNWHYAEPLAWYARPEPVRDIRGKTSQFDQWFGTWAPGDRGILIQPTRHIEPPNVKLEQGACQPIDHITTTIAGNKAQVFHFYRCIWPTQS</sequence>
<accession>A0ABV8V027</accession>
<evidence type="ECO:0000256" key="1">
    <source>
        <dbReference type="ARBA" id="ARBA00004651"/>
    </source>
</evidence>
<evidence type="ECO:0000256" key="6">
    <source>
        <dbReference type="ARBA" id="ARBA00022989"/>
    </source>
</evidence>
<evidence type="ECO:0000256" key="5">
    <source>
        <dbReference type="ARBA" id="ARBA00022692"/>
    </source>
</evidence>
<dbReference type="Pfam" id="PF13231">
    <property type="entry name" value="PMT_2"/>
    <property type="match status" value="1"/>
</dbReference>
<dbReference type="InterPro" id="IPR038731">
    <property type="entry name" value="RgtA/B/C-like"/>
</dbReference>
<evidence type="ECO:0000256" key="7">
    <source>
        <dbReference type="ARBA" id="ARBA00023136"/>
    </source>
</evidence>
<keyword evidence="7 8" id="KW-0472">Membrane</keyword>
<evidence type="ECO:0000256" key="2">
    <source>
        <dbReference type="ARBA" id="ARBA00022475"/>
    </source>
</evidence>
<feature type="transmembrane region" description="Helical" evidence="8">
    <location>
        <begin position="160"/>
        <end position="179"/>
    </location>
</feature>
<comment type="subcellular location">
    <subcellularLocation>
        <location evidence="1">Cell membrane</location>
        <topology evidence="1">Multi-pass membrane protein</topology>
    </subcellularLocation>
</comment>
<feature type="transmembrane region" description="Helical" evidence="8">
    <location>
        <begin position="114"/>
        <end position="140"/>
    </location>
</feature>
<dbReference type="RefSeq" id="WP_290259958.1">
    <property type="nucleotide sequence ID" value="NZ_JAUFQG010000004.1"/>
</dbReference>
<keyword evidence="11" id="KW-1185">Reference proteome</keyword>
<organism evidence="10 11">
    <name type="scientific">Simiduia curdlanivorans</name>
    <dbReference type="NCBI Taxonomy" id="1492769"/>
    <lineage>
        <taxon>Bacteria</taxon>
        <taxon>Pseudomonadati</taxon>
        <taxon>Pseudomonadota</taxon>
        <taxon>Gammaproteobacteria</taxon>
        <taxon>Cellvibrionales</taxon>
        <taxon>Cellvibrionaceae</taxon>
        <taxon>Simiduia</taxon>
    </lineage>
</organism>
<comment type="caution">
    <text evidence="10">The sequence shown here is derived from an EMBL/GenBank/DDBJ whole genome shotgun (WGS) entry which is preliminary data.</text>
</comment>
<keyword evidence="6 8" id="KW-1133">Transmembrane helix</keyword>
<dbReference type="Proteomes" id="UP001595840">
    <property type="component" value="Unassembled WGS sequence"/>
</dbReference>
<feature type="transmembrane region" description="Helical" evidence="8">
    <location>
        <begin position="323"/>
        <end position="345"/>
    </location>
</feature>
<evidence type="ECO:0000313" key="11">
    <source>
        <dbReference type="Proteomes" id="UP001595840"/>
    </source>
</evidence>
<evidence type="ECO:0000259" key="9">
    <source>
        <dbReference type="Pfam" id="PF13231"/>
    </source>
</evidence>
<feature type="transmembrane region" description="Helical" evidence="8">
    <location>
        <begin position="267"/>
        <end position="285"/>
    </location>
</feature>
<gene>
    <name evidence="10" type="ORF">ACFOX3_03210</name>
</gene>
<reference evidence="11" key="1">
    <citation type="journal article" date="2019" name="Int. J. Syst. Evol. Microbiol.">
        <title>The Global Catalogue of Microorganisms (GCM) 10K type strain sequencing project: providing services to taxonomists for standard genome sequencing and annotation.</title>
        <authorList>
            <consortium name="The Broad Institute Genomics Platform"/>
            <consortium name="The Broad Institute Genome Sequencing Center for Infectious Disease"/>
            <person name="Wu L."/>
            <person name="Ma J."/>
        </authorList>
    </citation>
    <scope>NUCLEOTIDE SEQUENCE [LARGE SCALE GENOMIC DNA]</scope>
    <source>
        <strain evidence="11">CECT 8570</strain>
    </source>
</reference>
<keyword evidence="2" id="KW-1003">Cell membrane</keyword>
<protein>
    <submittedName>
        <fullName evidence="10">Glycosyltransferase family 39 protein</fullName>
    </submittedName>
</protein>
<feature type="transmembrane region" description="Helical" evidence="8">
    <location>
        <begin position="230"/>
        <end position="255"/>
    </location>
</feature>
<evidence type="ECO:0000256" key="8">
    <source>
        <dbReference type="SAM" id="Phobius"/>
    </source>
</evidence>
<keyword evidence="3" id="KW-0328">Glycosyltransferase</keyword>
<name>A0ABV8V027_9GAMM</name>
<feature type="transmembrane region" description="Helical" evidence="8">
    <location>
        <begin position="12"/>
        <end position="31"/>
    </location>
</feature>
<dbReference type="InterPro" id="IPR050297">
    <property type="entry name" value="LipidA_mod_glycosyltrf_83"/>
</dbReference>